<gene>
    <name evidence="2" type="ORF">SPIL2461_LOCUS17579</name>
</gene>
<dbReference type="SUPFAM" id="SSF52402">
    <property type="entry name" value="Adenine nucleotide alpha hydrolases-like"/>
    <property type="match status" value="2"/>
</dbReference>
<dbReference type="InterPro" id="IPR006015">
    <property type="entry name" value="Universal_stress_UspA"/>
</dbReference>
<dbReference type="InterPro" id="IPR006016">
    <property type="entry name" value="UspA"/>
</dbReference>
<reference evidence="2" key="1">
    <citation type="submission" date="2021-02" db="EMBL/GenBank/DDBJ databases">
        <authorList>
            <person name="Dougan E. K."/>
            <person name="Rhodes N."/>
            <person name="Thang M."/>
            <person name="Chan C."/>
        </authorList>
    </citation>
    <scope>NUCLEOTIDE SEQUENCE</scope>
</reference>
<dbReference type="Proteomes" id="UP000649617">
    <property type="component" value="Unassembled WGS sequence"/>
</dbReference>
<evidence type="ECO:0000313" key="3">
    <source>
        <dbReference type="Proteomes" id="UP000649617"/>
    </source>
</evidence>
<keyword evidence="3" id="KW-1185">Reference proteome</keyword>
<evidence type="ECO:0000313" key="2">
    <source>
        <dbReference type="EMBL" id="CAE7655170.1"/>
    </source>
</evidence>
<dbReference type="Pfam" id="PF00582">
    <property type="entry name" value="Usp"/>
    <property type="match status" value="1"/>
</dbReference>
<proteinExistence type="predicted"/>
<sequence>MAAGTEAMENAAWIDCDKIDELLHQRIKVLVSLDGSDQSSCAFEWVLHGFTQSDRETDLLIVHYYDNTKEYLPPKWRRNAIQSDAEAKCTSALVSKRYNISIRERTPGVKIGSLLCQDIKEHAASFCVMGFVGRKGKDKHIIGSNVLEVMRQGKCSCVVFKENDPAKLPLNRPAKFVVSTGLNPAATKAFVDALRLSRPGDHIHVVYVRPYLEPHSKESKVTQAIRHKYDAIFEGMKDASAWPSGKMVKFADRVVKLVFAPQGINEGIAQALVRYANNFEADFVMVGTNVLRVDRGKPPLGSVSLQIVMEFPGNCVVSSFNPDTDMAVKNAS</sequence>
<dbReference type="Gene3D" id="3.40.50.12370">
    <property type="match status" value="1"/>
</dbReference>
<dbReference type="CDD" id="cd00293">
    <property type="entry name" value="USP-like"/>
    <property type="match status" value="1"/>
</dbReference>
<dbReference type="PRINTS" id="PR01438">
    <property type="entry name" value="UNVRSLSTRESS"/>
</dbReference>
<evidence type="ECO:0000259" key="1">
    <source>
        <dbReference type="Pfam" id="PF00582"/>
    </source>
</evidence>
<protein>
    <recommendedName>
        <fullName evidence="1">UspA domain-containing protein</fullName>
    </recommendedName>
</protein>
<accession>A0A812VSR1</accession>
<feature type="domain" description="UspA" evidence="1">
    <location>
        <begin position="28"/>
        <end position="161"/>
    </location>
</feature>
<dbReference type="AlphaFoldDB" id="A0A812VSR1"/>
<comment type="caution">
    <text evidence="2">The sequence shown here is derived from an EMBL/GenBank/DDBJ whole genome shotgun (WGS) entry which is preliminary data.</text>
</comment>
<organism evidence="2 3">
    <name type="scientific">Symbiodinium pilosum</name>
    <name type="common">Dinoflagellate</name>
    <dbReference type="NCBI Taxonomy" id="2952"/>
    <lineage>
        <taxon>Eukaryota</taxon>
        <taxon>Sar</taxon>
        <taxon>Alveolata</taxon>
        <taxon>Dinophyceae</taxon>
        <taxon>Suessiales</taxon>
        <taxon>Symbiodiniaceae</taxon>
        <taxon>Symbiodinium</taxon>
    </lineage>
</organism>
<dbReference type="EMBL" id="CAJNIZ010043248">
    <property type="protein sequence ID" value="CAE7655170.1"/>
    <property type="molecule type" value="Genomic_DNA"/>
</dbReference>
<name>A0A812VSR1_SYMPI</name>
<dbReference type="OrthoDB" id="412911at2759"/>